<evidence type="ECO:0000256" key="1">
    <source>
        <dbReference type="SAM" id="Phobius"/>
    </source>
</evidence>
<comment type="caution">
    <text evidence="2">The sequence shown here is derived from an EMBL/GenBank/DDBJ whole genome shotgun (WGS) entry which is preliminary data.</text>
</comment>
<accession>A0ABV8AGW3</accession>
<dbReference type="EMBL" id="JBHSAT010000004">
    <property type="protein sequence ID" value="MFC3877318.1"/>
    <property type="molecule type" value="Genomic_DNA"/>
</dbReference>
<feature type="transmembrane region" description="Helical" evidence="1">
    <location>
        <begin position="16"/>
        <end position="33"/>
    </location>
</feature>
<name>A0ABV8AGW3_9FLAO</name>
<keyword evidence="1" id="KW-1133">Transmembrane helix</keyword>
<evidence type="ECO:0000313" key="3">
    <source>
        <dbReference type="Proteomes" id="UP001595812"/>
    </source>
</evidence>
<gene>
    <name evidence="2" type="ORF">ACFOSX_08750</name>
</gene>
<proteinExistence type="predicted"/>
<organism evidence="2 3">
    <name type="scientific">Winogradskyella maritima</name>
    <dbReference type="NCBI Taxonomy" id="1517766"/>
    <lineage>
        <taxon>Bacteria</taxon>
        <taxon>Pseudomonadati</taxon>
        <taxon>Bacteroidota</taxon>
        <taxon>Flavobacteriia</taxon>
        <taxon>Flavobacteriales</taxon>
        <taxon>Flavobacteriaceae</taxon>
        <taxon>Winogradskyella</taxon>
    </lineage>
</organism>
<dbReference type="RefSeq" id="WP_386099374.1">
    <property type="nucleotide sequence ID" value="NZ_JBHSAT010000004.1"/>
</dbReference>
<keyword evidence="1" id="KW-0472">Membrane</keyword>
<protein>
    <submittedName>
        <fullName evidence="2">Uncharacterized protein</fullName>
    </submittedName>
</protein>
<evidence type="ECO:0000313" key="2">
    <source>
        <dbReference type="EMBL" id="MFC3877318.1"/>
    </source>
</evidence>
<reference evidence="3" key="1">
    <citation type="journal article" date="2019" name="Int. J. Syst. Evol. Microbiol.">
        <title>The Global Catalogue of Microorganisms (GCM) 10K type strain sequencing project: providing services to taxonomists for standard genome sequencing and annotation.</title>
        <authorList>
            <consortium name="The Broad Institute Genomics Platform"/>
            <consortium name="The Broad Institute Genome Sequencing Center for Infectious Disease"/>
            <person name="Wu L."/>
            <person name="Ma J."/>
        </authorList>
    </citation>
    <scope>NUCLEOTIDE SEQUENCE [LARGE SCALE GENOMIC DNA]</scope>
    <source>
        <strain evidence="3">CECT 8979</strain>
    </source>
</reference>
<dbReference type="Proteomes" id="UP001595812">
    <property type="component" value="Unassembled WGS sequence"/>
</dbReference>
<keyword evidence="1" id="KW-0812">Transmembrane</keyword>
<keyword evidence="3" id="KW-1185">Reference proteome</keyword>
<sequence length="141" mass="16761">MKETINYYEILKSNPMKLVLIIILILAGGYMYFGHQDRIHHLNGDVEYTIGEITDFQWGSKASPYFKFYFFVNGEKILGRYDITDDFGTKVTNELAKRYFGKTYFVKYSVEKAKYHELYFYNVVPDSIKDCFECSWLEKPF</sequence>